<dbReference type="Proteomes" id="UP000812982">
    <property type="component" value="Unassembled WGS sequence"/>
</dbReference>
<dbReference type="EMBL" id="VOMB01000027">
    <property type="protein sequence ID" value="MBU9767027.1"/>
    <property type="molecule type" value="Genomic_DNA"/>
</dbReference>
<proteinExistence type="predicted"/>
<sequence>MTRELPFSITFELPHGWELVSPESCDQPDAAYVAVRMANASDAVATNIVISGFGQLERTVDVEAMAIEYIEKLRSLHSVEVMNHHVMTDGPAQEVGQVLRIGYLLDGLPTRLNQIQIISAYPGLGNKNSVAVIQLLMTCPTELFDQAKHEFRQFVGTIGPSR</sequence>
<organism evidence="1 2">
    <name type="scientific">[Mycobacterium] fortunisiensis</name>
    <dbReference type="NCBI Taxonomy" id="2600579"/>
    <lineage>
        <taxon>Bacteria</taxon>
        <taxon>Bacillati</taxon>
        <taxon>Actinomycetota</taxon>
        <taxon>Actinomycetes</taxon>
        <taxon>Mycobacteriales</taxon>
        <taxon>Mycobacteriaceae</taxon>
        <taxon>Mycolicibacterium</taxon>
    </lineage>
</organism>
<keyword evidence="2" id="KW-1185">Reference proteome</keyword>
<reference evidence="1 2" key="1">
    <citation type="journal article" date="2021" name="Sci. Rep.">
        <title>Phenotypic and genomic hallmarks of a novel, potentially pathogenic rapidly growing Mycobacterium species related to the Mycobacterium fortuitum complex.</title>
        <authorList>
            <person name="Gharbi R."/>
            <person name="Khanna V."/>
            <person name="Frigui W."/>
            <person name="Mhenni B."/>
            <person name="Brosch R."/>
            <person name="Mardassi H."/>
        </authorList>
    </citation>
    <scope>NUCLEOTIDE SEQUENCE [LARGE SCALE GENOMIC DNA]</scope>
    <source>
        <strain evidence="1 2">TNTM28</strain>
    </source>
</reference>
<accession>A0ABS6KTV7</accession>
<gene>
    <name evidence="1" type="ORF">FR943_24720</name>
</gene>
<name>A0ABS6KTV7_9MYCO</name>
<comment type="caution">
    <text evidence="1">The sequence shown here is derived from an EMBL/GenBank/DDBJ whole genome shotgun (WGS) entry which is preliminary data.</text>
</comment>
<dbReference type="RefSeq" id="WP_217160876.1">
    <property type="nucleotide sequence ID" value="NZ_VOMB01000027.1"/>
</dbReference>
<evidence type="ECO:0008006" key="3">
    <source>
        <dbReference type="Google" id="ProtNLM"/>
    </source>
</evidence>
<evidence type="ECO:0000313" key="1">
    <source>
        <dbReference type="EMBL" id="MBU9767027.1"/>
    </source>
</evidence>
<evidence type="ECO:0000313" key="2">
    <source>
        <dbReference type="Proteomes" id="UP000812982"/>
    </source>
</evidence>
<protein>
    <recommendedName>
        <fullName evidence="3">DUF1795 domain-containing protein</fullName>
    </recommendedName>
</protein>